<keyword evidence="3" id="KW-1185">Reference proteome</keyword>
<evidence type="ECO:0000313" key="2">
    <source>
        <dbReference type="EMBL" id="QOY85855.1"/>
    </source>
</evidence>
<dbReference type="InterPro" id="IPR011051">
    <property type="entry name" value="RmlC_Cupin_sf"/>
</dbReference>
<dbReference type="Pfam" id="PF07883">
    <property type="entry name" value="Cupin_2"/>
    <property type="match status" value="1"/>
</dbReference>
<dbReference type="Proteomes" id="UP000593892">
    <property type="component" value="Chromosome"/>
</dbReference>
<dbReference type="CDD" id="cd02208">
    <property type="entry name" value="cupin_RmlC-like"/>
    <property type="match status" value="1"/>
</dbReference>
<evidence type="ECO:0000313" key="3">
    <source>
        <dbReference type="Proteomes" id="UP000593892"/>
    </source>
</evidence>
<dbReference type="InterPro" id="IPR014710">
    <property type="entry name" value="RmlC-like_jellyroll"/>
</dbReference>
<dbReference type="InterPro" id="IPR013096">
    <property type="entry name" value="Cupin_2"/>
</dbReference>
<reference evidence="2 3" key="1">
    <citation type="submission" date="2020-10" db="EMBL/GenBank/DDBJ databases">
        <title>Complete genome sequence of Paludibaculum fermentans P105T, a facultatively anaerobic acidobacterium capable of dissimilatory Fe(III) reduction.</title>
        <authorList>
            <person name="Dedysh S.N."/>
            <person name="Beletsky A.V."/>
            <person name="Kulichevskaya I.S."/>
            <person name="Mardanov A.V."/>
            <person name="Ravin N.V."/>
        </authorList>
    </citation>
    <scope>NUCLEOTIDE SEQUENCE [LARGE SCALE GENOMIC DNA]</scope>
    <source>
        <strain evidence="2 3">P105</strain>
    </source>
</reference>
<accession>A0A7S7SJC6</accession>
<sequence length="165" mass="18216">MPFQFQHSRLRQTRTQVIPALGLTLRVLLEPEDSGRELTIIETVNAPGFGPPFHRHPETEIFRVLEGRYIFEVDGTRYPAEEGDLVTVPGGAPHRFVNVSGKPARQLVMMLPGLDAYAFFGGLAETMRNGIPSRSVLNAFGEPWGCEFLGGPLTLDQLTPAETGR</sequence>
<dbReference type="Gene3D" id="2.60.120.10">
    <property type="entry name" value="Jelly Rolls"/>
    <property type="match status" value="1"/>
</dbReference>
<name>A0A7S7SJC6_PALFE</name>
<protein>
    <submittedName>
        <fullName evidence="2">Cupin domain-containing protein</fullName>
    </submittedName>
</protein>
<proteinExistence type="predicted"/>
<feature type="domain" description="Cupin type-2" evidence="1">
    <location>
        <begin position="46"/>
        <end position="108"/>
    </location>
</feature>
<gene>
    <name evidence="2" type="ORF">IRI77_23945</name>
</gene>
<dbReference type="InterPro" id="IPR053146">
    <property type="entry name" value="QDO-like"/>
</dbReference>
<organism evidence="2 3">
    <name type="scientific">Paludibaculum fermentans</name>
    <dbReference type="NCBI Taxonomy" id="1473598"/>
    <lineage>
        <taxon>Bacteria</taxon>
        <taxon>Pseudomonadati</taxon>
        <taxon>Acidobacteriota</taxon>
        <taxon>Terriglobia</taxon>
        <taxon>Bryobacterales</taxon>
        <taxon>Bryobacteraceae</taxon>
        <taxon>Paludibaculum</taxon>
    </lineage>
</organism>
<dbReference type="RefSeq" id="WP_194447525.1">
    <property type="nucleotide sequence ID" value="NZ_CP063849.1"/>
</dbReference>
<dbReference type="EMBL" id="CP063849">
    <property type="protein sequence ID" value="QOY85855.1"/>
    <property type="molecule type" value="Genomic_DNA"/>
</dbReference>
<dbReference type="PANTHER" id="PTHR36440:SF1">
    <property type="entry name" value="PUTATIVE (AFU_ORTHOLOGUE AFUA_8G07350)-RELATED"/>
    <property type="match status" value="1"/>
</dbReference>
<dbReference type="SUPFAM" id="SSF51182">
    <property type="entry name" value="RmlC-like cupins"/>
    <property type="match status" value="1"/>
</dbReference>
<dbReference type="PANTHER" id="PTHR36440">
    <property type="entry name" value="PUTATIVE (AFU_ORTHOLOGUE AFUA_8G07350)-RELATED"/>
    <property type="match status" value="1"/>
</dbReference>
<dbReference type="AlphaFoldDB" id="A0A7S7SJC6"/>
<dbReference type="KEGG" id="pfer:IRI77_23945"/>
<evidence type="ECO:0000259" key="1">
    <source>
        <dbReference type="Pfam" id="PF07883"/>
    </source>
</evidence>